<comment type="caution">
    <text evidence="1">The sequence shown here is derived from an EMBL/GenBank/DDBJ whole genome shotgun (WGS) entry which is preliminary data.</text>
</comment>
<gene>
    <name evidence="1" type="ORF">ACAOBT_LOCUS4525</name>
</gene>
<sequence length="76" mass="8970">MCDFFLRYGMKMVQYLSLSSKFNLCGSLLQLRHIKHYIRFETTRNASKLAWNNFNPFNINISNHKSNISLNFASSF</sequence>
<name>A0A9P0K273_ACAOB</name>
<accession>A0A9P0K273</accession>
<dbReference type="AlphaFoldDB" id="A0A9P0K273"/>
<dbReference type="Proteomes" id="UP001152888">
    <property type="component" value="Unassembled WGS sequence"/>
</dbReference>
<keyword evidence="2" id="KW-1185">Reference proteome</keyword>
<protein>
    <submittedName>
        <fullName evidence="1">Uncharacterized protein</fullName>
    </submittedName>
</protein>
<organism evidence="1 2">
    <name type="scientific">Acanthoscelides obtectus</name>
    <name type="common">Bean weevil</name>
    <name type="synonym">Bruchus obtectus</name>
    <dbReference type="NCBI Taxonomy" id="200917"/>
    <lineage>
        <taxon>Eukaryota</taxon>
        <taxon>Metazoa</taxon>
        <taxon>Ecdysozoa</taxon>
        <taxon>Arthropoda</taxon>
        <taxon>Hexapoda</taxon>
        <taxon>Insecta</taxon>
        <taxon>Pterygota</taxon>
        <taxon>Neoptera</taxon>
        <taxon>Endopterygota</taxon>
        <taxon>Coleoptera</taxon>
        <taxon>Polyphaga</taxon>
        <taxon>Cucujiformia</taxon>
        <taxon>Chrysomeloidea</taxon>
        <taxon>Chrysomelidae</taxon>
        <taxon>Bruchinae</taxon>
        <taxon>Bruchini</taxon>
        <taxon>Acanthoscelides</taxon>
    </lineage>
</organism>
<dbReference type="EMBL" id="CAKOFQ010006700">
    <property type="protein sequence ID" value="CAH1962155.1"/>
    <property type="molecule type" value="Genomic_DNA"/>
</dbReference>
<evidence type="ECO:0000313" key="1">
    <source>
        <dbReference type="EMBL" id="CAH1962155.1"/>
    </source>
</evidence>
<evidence type="ECO:0000313" key="2">
    <source>
        <dbReference type="Proteomes" id="UP001152888"/>
    </source>
</evidence>
<reference evidence="1" key="1">
    <citation type="submission" date="2022-03" db="EMBL/GenBank/DDBJ databases">
        <authorList>
            <person name="Sayadi A."/>
        </authorList>
    </citation>
    <scope>NUCLEOTIDE SEQUENCE</scope>
</reference>
<proteinExistence type="predicted"/>